<keyword evidence="2" id="KW-1185">Reference proteome</keyword>
<organism evidence="1 2">
    <name type="scientific">Boletus edulis BED1</name>
    <dbReference type="NCBI Taxonomy" id="1328754"/>
    <lineage>
        <taxon>Eukaryota</taxon>
        <taxon>Fungi</taxon>
        <taxon>Dikarya</taxon>
        <taxon>Basidiomycota</taxon>
        <taxon>Agaricomycotina</taxon>
        <taxon>Agaricomycetes</taxon>
        <taxon>Agaricomycetidae</taxon>
        <taxon>Boletales</taxon>
        <taxon>Boletineae</taxon>
        <taxon>Boletaceae</taxon>
        <taxon>Boletoideae</taxon>
        <taxon>Boletus</taxon>
    </lineage>
</organism>
<sequence>MALGTPWICQERVLTLSSQSTDFQTEVPSETFKHDSIDSTDTFGVKYVQQEAVFNWQWVPLGREMETVKGEVREVRKEIEQGFLEMQRAMRTMTADVLRVSFQLRGVDNRLQTLEQSQAGVEMRLENLEQSQGGFFTLISTFITRFTGIQVGTTV</sequence>
<name>A0AAD4GJM7_BOLED</name>
<proteinExistence type="predicted"/>
<evidence type="ECO:0000313" key="1">
    <source>
        <dbReference type="EMBL" id="KAF8449056.1"/>
    </source>
</evidence>
<dbReference type="AlphaFoldDB" id="A0AAD4GJM7"/>
<evidence type="ECO:0000313" key="2">
    <source>
        <dbReference type="Proteomes" id="UP001194468"/>
    </source>
</evidence>
<dbReference type="EMBL" id="WHUW01000003">
    <property type="protein sequence ID" value="KAF8449056.1"/>
    <property type="molecule type" value="Genomic_DNA"/>
</dbReference>
<comment type="caution">
    <text evidence="1">The sequence shown here is derived from an EMBL/GenBank/DDBJ whole genome shotgun (WGS) entry which is preliminary data.</text>
</comment>
<accession>A0AAD4GJM7</accession>
<protein>
    <submittedName>
        <fullName evidence="1">Uncharacterized protein</fullName>
    </submittedName>
</protein>
<reference evidence="1" key="2">
    <citation type="journal article" date="2020" name="Nat. Commun.">
        <title>Large-scale genome sequencing of mycorrhizal fungi provides insights into the early evolution of symbiotic traits.</title>
        <authorList>
            <person name="Miyauchi S."/>
            <person name="Kiss E."/>
            <person name="Kuo A."/>
            <person name="Drula E."/>
            <person name="Kohler A."/>
            <person name="Sanchez-Garcia M."/>
            <person name="Morin E."/>
            <person name="Andreopoulos B."/>
            <person name="Barry K.W."/>
            <person name="Bonito G."/>
            <person name="Buee M."/>
            <person name="Carver A."/>
            <person name="Chen C."/>
            <person name="Cichocki N."/>
            <person name="Clum A."/>
            <person name="Culley D."/>
            <person name="Crous P.W."/>
            <person name="Fauchery L."/>
            <person name="Girlanda M."/>
            <person name="Hayes R.D."/>
            <person name="Keri Z."/>
            <person name="LaButti K."/>
            <person name="Lipzen A."/>
            <person name="Lombard V."/>
            <person name="Magnuson J."/>
            <person name="Maillard F."/>
            <person name="Murat C."/>
            <person name="Nolan M."/>
            <person name="Ohm R.A."/>
            <person name="Pangilinan J."/>
            <person name="Pereira M.F."/>
            <person name="Perotto S."/>
            <person name="Peter M."/>
            <person name="Pfister S."/>
            <person name="Riley R."/>
            <person name="Sitrit Y."/>
            <person name="Stielow J.B."/>
            <person name="Szollosi G."/>
            <person name="Zifcakova L."/>
            <person name="Stursova M."/>
            <person name="Spatafora J.W."/>
            <person name="Tedersoo L."/>
            <person name="Vaario L.M."/>
            <person name="Yamada A."/>
            <person name="Yan M."/>
            <person name="Wang P."/>
            <person name="Xu J."/>
            <person name="Bruns T."/>
            <person name="Baldrian P."/>
            <person name="Vilgalys R."/>
            <person name="Dunand C."/>
            <person name="Henrissat B."/>
            <person name="Grigoriev I.V."/>
            <person name="Hibbett D."/>
            <person name="Nagy L.G."/>
            <person name="Martin F.M."/>
        </authorList>
    </citation>
    <scope>NUCLEOTIDE SEQUENCE</scope>
    <source>
        <strain evidence="1">BED1</strain>
    </source>
</reference>
<reference evidence="1" key="1">
    <citation type="submission" date="2019-10" db="EMBL/GenBank/DDBJ databases">
        <authorList>
            <consortium name="DOE Joint Genome Institute"/>
            <person name="Kuo A."/>
            <person name="Miyauchi S."/>
            <person name="Kiss E."/>
            <person name="Drula E."/>
            <person name="Kohler A."/>
            <person name="Sanchez-Garcia M."/>
            <person name="Andreopoulos B."/>
            <person name="Barry K.W."/>
            <person name="Bonito G."/>
            <person name="Buee M."/>
            <person name="Carver A."/>
            <person name="Chen C."/>
            <person name="Cichocki N."/>
            <person name="Clum A."/>
            <person name="Culley D."/>
            <person name="Crous P.W."/>
            <person name="Fauchery L."/>
            <person name="Girlanda M."/>
            <person name="Hayes R."/>
            <person name="Keri Z."/>
            <person name="LaButti K."/>
            <person name="Lipzen A."/>
            <person name="Lombard V."/>
            <person name="Magnuson J."/>
            <person name="Maillard F."/>
            <person name="Morin E."/>
            <person name="Murat C."/>
            <person name="Nolan M."/>
            <person name="Ohm R."/>
            <person name="Pangilinan J."/>
            <person name="Pereira M."/>
            <person name="Perotto S."/>
            <person name="Peter M."/>
            <person name="Riley R."/>
            <person name="Sitrit Y."/>
            <person name="Stielow B."/>
            <person name="Szollosi G."/>
            <person name="Zifcakova L."/>
            <person name="Stursova M."/>
            <person name="Spatafora J.W."/>
            <person name="Tedersoo L."/>
            <person name="Vaario L.-M."/>
            <person name="Yamada A."/>
            <person name="Yan M."/>
            <person name="Wang P."/>
            <person name="Xu J."/>
            <person name="Bruns T."/>
            <person name="Baldrian P."/>
            <person name="Vilgalys R."/>
            <person name="Henrissat B."/>
            <person name="Grigoriev I.V."/>
            <person name="Hibbett D."/>
            <person name="Nagy L.G."/>
            <person name="Martin F.M."/>
        </authorList>
    </citation>
    <scope>NUCLEOTIDE SEQUENCE</scope>
    <source>
        <strain evidence="1">BED1</strain>
    </source>
</reference>
<dbReference type="Proteomes" id="UP001194468">
    <property type="component" value="Unassembled WGS sequence"/>
</dbReference>
<gene>
    <name evidence="1" type="ORF">L210DRAFT_3640653</name>
</gene>